<evidence type="ECO:0000313" key="7">
    <source>
        <dbReference type="EMBL" id="CAD2073775.1"/>
    </source>
</evidence>
<sequence>MKLNILYEDNHTIVVEKPVNIPVQEDSSQDKDLLNLVKEYIKNKYNKPGNVYLGLVHRLDRPTGGLVVFAKTSKAASRLSNALRLKQIERGYLAVVHGNLKNNGTLTDYLFKDQNTNTSSVVHRNKTGAKKAVLHYQVIKNADDFSLVSVKLETGRSHQIRVQFAHLGHPLYGDQRYGQGVNKVGDQLALFANELNYKHPTQDRIIHNSANPPKIHPWNLFNMEIKNVRH</sequence>
<dbReference type="GO" id="GO:0006396">
    <property type="term" value="P:RNA processing"/>
    <property type="evidence" value="ECO:0007669"/>
    <property type="project" value="UniProtKB-ARBA"/>
</dbReference>
<gene>
    <name evidence="7" type="primary">rluD_1</name>
    <name evidence="7" type="ORF">JEOPIN946_00737</name>
</gene>
<protein>
    <recommendedName>
        <fullName evidence="4">RNA pseudouridylate synthase</fullName>
    </recommendedName>
    <alternativeName>
        <fullName evidence="5">RNA-uridine isomerase</fullName>
    </alternativeName>
</protein>
<dbReference type="Proteomes" id="UP000588186">
    <property type="component" value="Unassembled WGS sequence"/>
</dbReference>
<dbReference type="Gene3D" id="3.30.2350.10">
    <property type="entry name" value="Pseudouridine synthase"/>
    <property type="match status" value="1"/>
</dbReference>
<feature type="domain" description="Pseudouridine synthase RsuA/RluA-like" evidence="6">
    <location>
        <begin position="11"/>
        <end position="166"/>
    </location>
</feature>
<name>A0A6V7RA70_9BACL</name>
<dbReference type="PANTHER" id="PTHR21600:SF83">
    <property type="entry name" value="PSEUDOURIDYLATE SYNTHASE RPUSD4, MITOCHONDRIAL"/>
    <property type="match status" value="1"/>
</dbReference>
<evidence type="ECO:0000256" key="2">
    <source>
        <dbReference type="ARBA" id="ARBA00010876"/>
    </source>
</evidence>
<reference evidence="7 8" key="1">
    <citation type="submission" date="2020-07" db="EMBL/GenBank/DDBJ databases">
        <authorList>
            <person name="Criscuolo A."/>
        </authorList>
    </citation>
    <scope>NUCLEOTIDE SEQUENCE [LARGE SCALE GENOMIC DNA]</scope>
    <source>
        <strain evidence="7">CIP107946</strain>
    </source>
</reference>
<proteinExistence type="inferred from homology"/>
<evidence type="ECO:0000256" key="1">
    <source>
        <dbReference type="ARBA" id="ARBA00000073"/>
    </source>
</evidence>
<dbReference type="RefSeq" id="WP_186076971.1">
    <property type="nucleotide sequence ID" value="NZ_CAJEWB010000007.1"/>
</dbReference>
<organism evidence="7 8">
    <name type="scientific">Phocicoccus pinnipedialis</name>
    <dbReference type="NCBI Taxonomy" id="110845"/>
    <lineage>
        <taxon>Bacteria</taxon>
        <taxon>Bacillati</taxon>
        <taxon>Bacillota</taxon>
        <taxon>Bacilli</taxon>
        <taxon>Bacillales</taxon>
        <taxon>Salinicoccaceae</taxon>
        <taxon>Phocicoccus</taxon>
    </lineage>
</organism>
<evidence type="ECO:0000256" key="4">
    <source>
        <dbReference type="ARBA" id="ARBA00031870"/>
    </source>
</evidence>
<dbReference type="EMBL" id="CAJEWB010000007">
    <property type="protein sequence ID" value="CAD2073775.1"/>
    <property type="molecule type" value="Genomic_DNA"/>
</dbReference>
<keyword evidence="3" id="KW-0413">Isomerase</keyword>
<dbReference type="Pfam" id="PF00849">
    <property type="entry name" value="PseudoU_synth_2"/>
    <property type="match status" value="1"/>
</dbReference>
<dbReference type="CDD" id="cd02869">
    <property type="entry name" value="PseudoU_synth_RluA_like"/>
    <property type="match status" value="1"/>
</dbReference>
<dbReference type="InterPro" id="IPR020103">
    <property type="entry name" value="PsdUridine_synth_cat_dom_sf"/>
</dbReference>
<dbReference type="InterPro" id="IPR050188">
    <property type="entry name" value="RluA_PseudoU_synthase"/>
</dbReference>
<evidence type="ECO:0000256" key="3">
    <source>
        <dbReference type="ARBA" id="ARBA00023235"/>
    </source>
</evidence>
<comment type="catalytic activity">
    <reaction evidence="1">
        <text>a uridine in RNA = a pseudouridine in RNA</text>
        <dbReference type="Rhea" id="RHEA:48348"/>
        <dbReference type="Rhea" id="RHEA-COMP:12068"/>
        <dbReference type="Rhea" id="RHEA-COMP:12069"/>
        <dbReference type="ChEBI" id="CHEBI:65314"/>
        <dbReference type="ChEBI" id="CHEBI:65315"/>
    </reaction>
</comment>
<dbReference type="AlphaFoldDB" id="A0A6V7RA70"/>
<dbReference type="GO" id="GO:0009982">
    <property type="term" value="F:pseudouridine synthase activity"/>
    <property type="evidence" value="ECO:0007669"/>
    <property type="project" value="InterPro"/>
</dbReference>
<accession>A0A6V7RA70</accession>
<evidence type="ECO:0000256" key="5">
    <source>
        <dbReference type="ARBA" id="ARBA00033164"/>
    </source>
</evidence>
<dbReference type="GO" id="GO:0003723">
    <property type="term" value="F:RNA binding"/>
    <property type="evidence" value="ECO:0007669"/>
    <property type="project" value="InterPro"/>
</dbReference>
<dbReference type="PANTHER" id="PTHR21600">
    <property type="entry name" value="MITOCHONDRIAL RNA PSEUDOURIDINE SYNTHASE"/>
    <property type="match status" value="1"/>
</dbReference>
<keyword evidence="8" id="KW-1185">Reference proteome</keyword>
<comment type="similarity">
    <text evidence="2">Belongs to the pseudouridine synthase RluA family.</text>
</comment>
<evidence type="ECO:0000313" key="8">
    <source>
        <dbReference type="Proteomes" id="UP000588186"/>
    </source>
</evidence>
<dbReference type="GO" id="GO:0001522">
    <property type="term" value="P:pseudouridine synthesis"/>
    <property type="evidence" value="ECO:0007669"/>
    <property type="project" value="InterPro"/>
</dbReference>
<dbReference type="GO" id="GO:0140098">
    <property type="term" value="F:catalytic activity, acting on RNA"/>
    <property type="evidence" value="ECO:0007669"/>
    <property type="project" value="UniProtKB-ARBA"/>
</dbReference>
<comment type="caution">
    <text evidence="7">The sequence shown here is derived from an EMBL/GenBank/DDBJ whole genome shotgun (WGS) entry which is preliminary data.</text>
</comment>
<evidence type="ECO:0000259" key="6">
    <source>
        <dbReference type="Pfam" id="PF00849"/>
    </source>
</evidence>
<dbReference type="InterPro" id="IPR006145">
    <property type="entry name" value="PsdUridine_synth_RsuA/RluA"/>
</dbReference>
<dbReference type="SUPFAM" id="SSF55120">
    <property type="entry name" value="Pseudouridine synthase"/>
    <property type="match status" value="1"/>
</dbReference>